<gene>
    <name evidence="1" type="ORF">CF165_14350</name>
</gene>
<reference evidence="2" key="1">
    <citation type="submission" date="2017-07" db="EMBL/GenBank/DDBJ databases">
        <title>Comparative genome mining reveals phylogenetic distribution patterns of secondary metabolites in Amycolatopsis.</title>
        <authorList>
            <person name="Adamek M."/>
            <person name="Alanjary M."/>
            <person name="Sales-Ortells H."/>
            <person name="Goodfellow M."/>
            <person name="Bull A.T."/>
            <person name="Kalinowski J."/>
            <person name="Ziemert N."/>
        </authorList>
    </citation>
    <scope>NUCLEOTIDE SEQUENCE [LARGE SCALE GENOMIC DNA]</scope>
    <source>
        <strain evidence="2">H5</strain>
    </source>
</reference>
<keyword evidence="2" id="KW-1185">Reference proteome</keyword>
<sequence length="77" mass="8360">MIVTRLWPAARLTASRRGYLLIMSPKMWRLLISGSLRLFLISAVPAAAHLSVLAGLAATVIAFVVPAPRGRREPGRP</sequence>
<comment type="caution">
    <text evidence="1">The sequence shown here is derived from an EMBL/GenBank/DDBJ whole genome shotgun (WGS) entry which is preliminary data.</text>
</comment>
<organism evidence="1 2">
    <name type="scientific">Amycolatopsis vastitatis</name>
    <dbReference type="NCBI Taxonomy" id="1905142"/>
    <lineage>
        <taxon>Bacteria</taxon>
        <taxon>Bacillati</taxon>
        <taxon>Actinomycetota</taxon>
        <taxon>Actinomycetes</taxon>
        <taxon>Pseudonocardiales</taxon>
        <taxon>Pseudonocardiaceae</taxon>
        <taxon>Amycolatopsis</taxon>
    </lineage>
</organism>
<protein>
    <submittedName>
        <fullName evidence="1">Uncharacterized protein</fullName>
    </submittedName>
</protein>
<evidence type="ECO:0000313" key="1">
    <source>
        <dbReference type="EMBL" id="OXM67597.1"/>
    </source>
</evidence>
<proteinExistence type="predicted"/>
<accession>A0A229T8M8</accession>
<dbReference type="EMBL" id="NMUL01000012">
    <property type="protein sequence ID" value="OXM67597.1"/>
    <property type="molecule type" value="Genomic_DNA"/>
</dbReference>
<name>A0A229T8M8_9PSEU</name>
<dbReference type="Proteomes" id="UP000215199">
    <property type="component" value="Unassembled WGS sequence"/>
</dbReference>
<evidence type="ECO:0000313" key="2">
    <source>
        <dbReference type="Proteomes" id="UP000215199"/>
    </source>
</evidence>
<dbReference type="AlphaFoldDB" id="A0A229T8M8"/>